<dbReference type="Proteomes" id="UP000292583">
    <property type="component" value="Unassembled WGS sequence"/>
</dbReference>
<dbReference type="EMBL" id="QPGR01000017">
    <property type="protein sequence ID" value="TBR79130.1"/>
    <property type="molecule type" value="Genomic_DNA"/>
</dbReference>
<dbReference type="InterPro" id="IPR023582">
    <property type="entry name" value="Impact"/>
</dbReference>
<reference evidence="3 4" key="1">
    <citation type="submission" date="2018-07" db="EMBL/GenBank/DDBJ databases">
        <title>Campylobacter zealandensis sp. nov., isolated from birds and water in New Zealand.</title>
        <authorList>
            <person name="Wilkinson D.A."/>
            <person name="Biggs P.J."/>
            <person name="French N.P."/>
            <person name="Midwinter A.C."/>
        </authorList>
    </citation>
    <scope>NUCLEOTIDE SEQUENCE [LARGE SCALE GENOMIC DNA]</scope>
    <source>
        <strain evidence="3 4">B423b</strain>
    </source>
</reference>
<accession>A0A4Q9JSQ2</accession>
<name>A0A4Q9JSQ2_9BACT</name>
<keyword evidence="4" id="KW-1185">Reference proteome</keyword>
<dbReference type="InterPro" id="IPR020568">
    <property type="entry name" value="Ribosomal_Su5_D2-typ_SF"/>
</dbReference>
<gene>
    <name evidence="3" type="ORF">DU473_07380</name>
</gene>
<dbReference type="PANTHER" id="PTHR16301">
    <property type="entry name" value="IMPACT-RELATED"/>
    <property type="match status" value="1"/>
</dbReference>
<dbReference type="AlphaFoldDB" id="A0A4Q9JSQ2"/>
<dbReference type="SUPFAM" id="SSF54211">
    <property type="entry name" value="Ribosomal protein S5 domain 2-like"/>
    <property type="match status" value="1"/>
</dbReference>
<dbReference type="InterPro" id="IPR036956">
    <property type="entry name" value="Impact_N_sf"/>
</dbReference>
<dbReference type="Gene3D" id="3.30.230.30">
    <property type="entry name" value="Impact, N-terminal domain"/>
    <property type="match status" value="1"/>
</dbReference>
<dbReference type="Pfam" id="PF01205">
    <property type="entry name" value="Impact_N"/>
    <property type="match status" value="1"/>
</dbReference>
<dbReference type="RefSeq" id="WP_131186886.1">
    <property type="nucleotide sequence ID" value="NZ_QPGR01000017.1"/>
</dbReference>
<dbReference type="OrthoDB" id="9813771at2"/>
<feature type="domain" description="Impact N-terminal" evidence="2">
    <location>
        <begin position="15"/>
        <end position="119"/>
    </location>
</feature>
<evidence type="ECO:0000256" key="1">
    <source>
        <dbReference type="ARBA" id="ARBA00007665"/>
    </source>
</evidence>
<dbReference type="GO" id="GO:0005737">
    <property type="term" value="C:cytoplasm"/>
    <property type="evidence" value="ECO:0007669"/>
    <property type="project" value="TreeGrafter"/>
</dbReference>
<evidence type="ECO:0000259" key="2">
    <source>
        <dbReference type="Pfam" id="PF01205"/>
    </source>
</evidence>
<protein>
    <submittedName>
        <fullName evidence="3">YigZ family protein</fullName>
    </submittedName>
</protein>
<proteinExistence type="inferred from homology"/>
<dbReference type="GO" id="GO:0006446">
    <property type="term" value="P:regulation of translational initiation"/>
    <property type="evidence" value="ECO:0007669"/>
    <property type="project" value="TreeGrafter"/>
</dbReference>
<evidence type="ECO:0000313" key="3">
    <source>
        <dbReference type="EMBL" id="TBR79130.1"/>
    </source>
</evidence>
<comment type="similarity">
    <text evidence="1">Belongs to the IMPACT family.</text>
</comment>
<dbReference type="PANTHER" id="PTHR16301:SF20">
    <property type="entry name" value="IMPACT FAMILY MEMBER YIGZ"/>
    <property type="match status" value="1"/>
</dbReference>
<evidence type="ECO:0000313" key="4">
    <source>
        <dbReference type="Proteomes" id="UP000292583"/>
    </source>
</evidence>
<organism evidence="3 4">
    <name type="scientific">Campylobacter novaezeelandiae</name>
    <dbReference type="NCBI Taxonomy" id="2267891"/>
    <lineage>
        <taxon>Bacteria</taxon>
        <taxon>Pseudomonadati</taxon>
        <taxon>Campylobacterota</taxon>
        <taxon>Epsilonproteobacteria</taxon>
        <taxon>Campylobacterales</taxon>
        <taxon>Campylobacteraceae</taxon>
        <taxon>Campylobacter</taxon>
    </lineage>
</organism>
<comment type="caution">
    <text evidence="3">The sequence shown here is derived from an EMBL/GenBank/DDBJ whole genome shotgun (WGS) entry which is preliminary data.</text>
</comment>
<sequence length="196" mass="22939">MKTIVQVYQNKIEVKKSTFWAFLCPFEEFKNLLEKLKKDHPKAVHFVYAYRILNEFNQIIEDKNDDKEPKGTSAMPALNVLRGNELINTAVIIVRYFGGIKLGTGGLARAYSEAVSKVIENAILKPYEIQKTVKISINLKVFSRFEYFFKKFSISSKKEFKDDMVLITLYLNEIQEQEFEIFLKNFSFKDFKFLSV</sequence>
<dbReference type="InterPro" id="IPR001498">
    <property type="entry name" value="Impact_N"/>
</dbReference>